<proteinExistence type="predicted"/>
<name>A0A7Y3STI1_9CLOT</name>
<dbReference type="EMBL" id="JABEYB010000002">
    <property type="protein sequence ID" value="NNU74852.1"/>
    <property type="molecule type" value="Genomic_DNA"/>
</dbReference>
<comment type="caution">
    <text evidence="1">The sequence shown here is derived from an EMBL/GenBank/DDBJ whole genome shotgun (WGS) entry which is preliminary data.</text>
</comment>
<evidence type="ECO:0000313" key="2">
    <source>
        <dbReference type="Proteomes" id="UP000531659"/>
    </source>
</evidence>
<reference evidence="1 2" key="1">
    <citation type="submission" date="2020-05" db="EMBL/GenBank/DDBJ databases">
        <title>Complete genome of Clostridium estertheticum subspecies estertheticum, isolated from Vacuum packed lamb meat from New Zealand imported to Switzerland.</title>
        <authorList>
            <person name="Wambui J."/>
            <person name="Stevens M.J.A."/>
            <person name="Stephan R."/>
        </authorList>
    </citation>
    <scope>NUCLEOTIDE SEQUENCE [LARGE SCALE GENOMIC DNA]</scope>
    <source>
        <strain evidence="1 2">CEST001</strain>
    </source>
</reference>
<protein>
    <submittedName>
        <fullName evidence="1">Uncharacterized protein</fullName>
    </submittedName>
</protein>
<organism evidence="1 2">
    <name type="scientific">Clostridium estertheticum</name>
    <dbReference type="NCBI Taxonomy" id="238834"/>
    <lineage>
        <taxon>Bacteria</taxon>
        <taxon>Bacillati</taxon>
        <taxon>Bacillota</taxon>
        <taxon>Clostridia</taxon>
        <taxon>Eubacteriales</taxon>
        <taxon>Clostridiaceae</taxon>
        <taxon>Clostridium</taxon>
    </lineage>
</organism>
<accession>A0A7Y3STI1</accession>
<gene>
    <name evidence="1" type="ORF">HLQ16_02755</name>
</gene>
<dbReference type="AlphaFoldDB" id="A0A7Y3STI1"/>
<evidence type="ECO:0000313" key="1">
    <source>
        <dbReference type="EMBL" id="NNU74852.1"/>
    </source>
</evidence>
<dbReference type="Proteomes" id="UP000531659">
    <property type="component" value="Unassembled WGS sequence"/>
</dbReference>
<dbReference type="RefSeq" id="WP_171295697.1">
    <property type="nucleotide sequence ID" value="NZ_CP087098.1"/>
</dbReference>
<sequence>MAHNNNMYYNDDRYKVEKANELDMLEKHSYITSFEKSNEVIVKHPNNSEKINDFV</sequence>